<evidence type="ECO:0000256" key="1">
    <source>
        <dbReference type="SAM" id="SignalP"/>
    </source>
</evidence>
<sequence>MYSVSRTRFLFSAGLVFFASPALHAQQTSWRIDSNHSGAHFSVRHMMISTVRGEFTGIAGTVIYDPRDPAHDSVDATIDCTTVNTGVAKRDAQLKGPEFFDVTRYPQMKFKSRRVEDAGAGKLKITGELTINSTTKPVVLDVDGPSPSIRDPRGNEKIGLSANTKISRKEFGITWNEVLESGGIAVADEVAISLDLELIKNSRAQ</sequence>
<name>A0A7V8T0U9_9BACT</name>
<reference evidence="3" key="1">
    <citation type="submission" date="2020-06" db="EMBL/GenBank/DDBJ databases">
        <title>Legume-microbial interactions unlock mineral nutrients during tropical forest succession.</title>
        <authorList>
            <person name="Epihov D.Z."/>
        </authorList>
    </citation>
    <scope>NUCLEOTIDE SEQUENCE [LARGE SCALE GENOMIC DNA]</scope>
    <source>
        <strain evidence="3">Pan2503</strain>
    </source>
</reference>
<protein>
    <submittedName>
        <fullName evidence="3">YceI family protein</fullName>
    </submittedName>
</protein>
<dbReference type="Gene3D" id="2.40.128.110">
    <property type="entry name" value="Lipid/polyisoprenoid-binding, YceI-like"/>
    <property type="match status" value="1"/>
</dbReference>
<dbReference type="InterPro" id="IPR007372">
    <property type="entry name" value="Lipid/polyisoprenoid-bd_YceI"/>
</dbReference>
<dbReference type="PANTHER" id="PTHR34406:SF1">
    <property type="entry name" value="PROTEIN YCEI"/>
    <property type="match status" value="1"/>
</dbReference>
<gene>
    <name evidence="3" type="ORF">HRJ53_29045</name>
</gene>
<accession>A0A7V8T0U9</accession>
<keyword evidence="1" id="KW-0732">Signal</keyword>
<feature type="chain" id="PRO_5031326806" evidence="1">
    <location>
        <begin position="26"/>
        <end position="205"/>
    </location>
</feature>
<proteinExistence type="predicted"/>
<dbReference type="EMBL" id="JACDQQ010002810">
    <property type="protein sequence ID" value="MBA0089057.1"/>
    <property type="molecule type" value="Genomic_DNA"/>
</dbReference>
<keyword evidence="4" id="KW-1185">Reference proteome</keyword>
<feature type="signal peptide" evidence="1">
    <location>
        <begin position="1"/>
        <end position="25"/>
    </location>
</feature>
<dbReference type="Pfam" id="PF04264">
    <property type="entry name" value="YceI"/>
    <property type="match status" value="1"/>
</dbReference>
<evidence type="ECO:0000313" key="3">
    <source>
        <dbReference type="EMBL" id="MBA0089057.1"/>
    </source>
</evidence>
<organism evidence="3 4">
    <name type="scientific">Candidatus Acidiferrum panamense</name>
    <dbReference type="NCBI Taxonomy" id="2741543"/>
    <lineage>
        <taxon>Bacteria</taxon>
        <taxon>Pseudomonadati</taxon>
        <taxon>Acidobacteriota</taxon>
        <taxon>Terriglobia</taxon>
        <taxon>Candidatus Acidiferrales</taxon>
        <taxon>Candidatus Acidiferrum</taxon>
    </lineage>
</organism>
<dbReference type="AlphaFoldDB" id="A0A7V8T0U9"/>
<dbReference type="InterPro" id="IPR036761">
    <property type="entry name" value="TTHA0802/YceI-like_sf"/>
</dbReference>
<dbReference type="SMART" id="SM00867">
    <property type="entry name" value="YceI"/>
    <property type="match status" value="1"/>
</dbReference>
<dbReference type="Proteomes" id="UP000567293">
    <property type="component" value="Unassembled WGS sequence"/>
</dbReference>
<dbReference type="SUPFAM" id="SSF101874">
    <property type="entry name" value="YceI-like"/>
    <property type="match status" value="1"/>
</dbReference>
<feature type="domain" description="Lipid/polyisoprenoid-binding YceI-like" evidence="2">
    <location>
        <begin position="29"/>
        <end position="199"/>
    </location>
</feature>
<evidence type="ECO:0000313" key="4">
    <source>
        <dbReference type="Proteomes" id="UP000567293"/>
    </source>
</evidence>
<dbReference type="PANTHER" id="PTHR34406">
    <property type="entry name" value="PROTEIN YCEI"/>
    <property type="match status" value="1"/>
</dbReference>
<comment type="caution">
    <text evidence="3">The sequence shown here is derived from an EMBL/GenBank/DDBJ whole genome shotgun (WGS) entry which is preliminary data.</text>
</comment>
<evidence type="ECO:0000259" key="2">
    <source>
        <dbReference type="SMART" id="SM00867"/>
    </source>
</evidence>